<accession>A0ABP0TVI8</accession>
<keyword evidence="3" id="KW-1185">Reference proteome</keyword>
<dbReference type="Proteomes" id="UP001497512">
    <property type="component" value="Chromosome 15"/>
</dbReference>
<evidence type="ECO:0000313" key="3">
    <source>
        <dbReference type="Proteomes" id="UP001497512"/>
    </source>
</evidence>
<evidence type="ECO:0000313" key="2">
    <source>
        <dbReference type="EMBL" id="CAK9205639.1"/>
    </source>
</evidence>
<gene>
    <name evidence="2" type="ORF">CSSPTR1EN2_LOCUS7949</name>
</gene>
<name>A0ABP0TVI8_9BRYO</name>
<reference evidence="2" key="1">
    <citation type="submission" date="2024-02" db="EMBL/GenBank/DDBJ databases">
        <authorList>
            <consortium name="ELIXIR-Norway"/>
            <consortium name="Elixir Norway"/>
        </authorList>
    </citation>
    <scope>NUCLEOTIDE SEQUENCE</scope>
</reference>
<feature type="compositionally biased region" description="Polar residues" evidence="1">
    <location>
        <begin position="51"/>
        <end position="62"/>
    </location>
</feature>
<evidence type="ECO:0000256" key="1">
    <source>
        <dbReference type="SAM" id="MobiDB-lite"/>
    </source>
</evidence>
<protein>
    <submittedName>
        <fullName evidence="2">Uncharacterized protein</fullName>
    </submittedName>
</protein>
<organism evidence="2 3">
    <name type="scientific">Sphagnum troendelagicum</name>
    <dbReference type="NCBI Taxonomy" id="128251"/>
    <lineage>
        <taxon>Eukaryota</taxon>
        <taxon>Viridiplantae</taxon>
        <taxon>Streptophyta</taxon>
        <taxon>Embryophyta</taxon>
        <taxon>Bryophyta</taxon>
        <taxon>Sphagnophytina</taxon>
        <taxon>Sphagnopsida</taxon>
        <taxon>Sphagnales</taxon>
        <taxon>Sphagnaceae</taxon>
        <taxon>Sphagnum</taxon>
    </lineage>
</organism>
<feature type="region of interest" description="Disordered" evidence="1">
    <location>
        <begin position="44"/>
        <end position="65"/>
    </location>
</feature>
<proteinExistence type="predicted"/>
<dbReference type="EMBL" id="OZ019907">
    <property type="protein sequence ID" value="CAK9205639.1"/>
    <property type="molecule type" value="Genomic_DNA"/>
</dbReference>
<sequence>MEPLGAAKGENQLEELAKSIKFEKIDFSEKTQEGRLCCLVSQTAEAPPTTPESNIGDTSQGGNHTGLLSPLSKMSLEEAVDSLETSKFGNKSALTAVDAPSTMTHFSDISATGSVDSFEIDNIENTHASTAALKNWCSIVWELVKDPDIQSGMENLEKEVSLVDNQMGSASVSKDTPASASSSRLIKDEEYFLIRPSLSDASIVGMETHADSLSEAQKENEPNAALGEWEEVNVIMQTAPGPMNIKEKHEGVEATVLHELDQGGQKPMLGEEDLSLSNFEALEKGEELLREDKHAVSNNEDSAKAHVLREGIPTQADVGVATPATPAVECIEANGNKVLDPLTTESFGGSSATPSYFITSPCPTPYLSESDMDGVTTGIRNSQKQDRSITENDPTKDVCSESLDLVTALSACPPHGSAHYHSNVQLGSLYPPGSEEVSDSMLIQHILEENHKLRAVIGEVLQWGKQQTAIIHNLASRIEQLEAIVLAGKSLKKILDSGESIDVINAMTKEENATELSYHHGAKWEGRERFYHLEDENSPVEDPENFS</sequence>